<dbReference type="Proteomes" id="UP001627154">
    <property type="component" value="Unassembled WGS sequence"/>
</dbReference>
<keyword evidence="3" id="KW-1185">Reference proteome</keyword>
<reference evidence="2 3" key="1">
    <citation type="journal article" date="2024" name="bioRxiv">
        <title>A reference genome for Trichogramma kaykai: A tiny desert-dwelling parasitoid wasp with competing sex-ratio distorters.</title>
        <authorList>
            <person name="Culotta J."/>
            <person name="Lindsey A.R."/>
        </authorList>
    </citation>
    <scope>NUCLEOTIDE SEQUENCE [LARGE SCALE GENOMIC DNA]</scope>
    <source>
        <strain evidence="2 3">KSX58</strain>
    </source>
</reference>
<evidence type="ECO:0000256" key="1">
    <source>
        <dbReference type="SAM" id="MobiDB-lite"/>
    </source>
</evidence>
<feature type="region of interest" description="Disordered" evidence="1">
    <location>
        <begin position="24"/>
        <end position="43"/>
    </location>
</feature>
<organism evidence="2 3">
    <name type="scientific">Trichogramma kaykai</name>
    <dbReference type="NCBI Taxonomy" id="54128"/>
    <lineage>
        <taxon>Eukaryota</taxon>
        <taxon>Metazoa</taxon>
        <taxon>Ecdysozoa</taxon>
        <taxon>Arthropoda</taxon>
        <taxon>Hexapoda</taxon>
        <taxon>Insecta</taxon>
        <taxon>Pterygota</taxon>
        <taxon>Neoptera</taxon>
        <taxon>Endopterygota</taxon>
        <taxon>Hymenoptera</taxon>
        <taxon>Apocrita</taxon>
        <taxon>Proctotrupomorpha</taxon>
        <taxon>Chalcidoidea</taxon>
        <taxon>Trichogrammatidae</taxon>
        <taxon>Trichogramma</taxon>
    </lineage>
</organism>
<name>A0ABD2W6C9_9HYME</name>
<proteinExistence type="predicted"/>
<dbReference type="EMBL" id="JBJJXI010000130">
    <property type="protein sequence ID" value="KAL3388528.1"/>
    <property type="molecule type" value="Genomic_DNA"/>
</dbReference>
<gene>
    <name evidence="2" type="ORF">TKK_016392</name>
</gene>
<protein>
    <submittedName>
        <fullName evidence="2">Uncharacterized protein</fullName>
    </submittedName>
</protein>
<evidence type="ECO:0000313" key="3">
    <source>
        <dbReference type="Proteomes" id="UP001627154"/>
    </source>
</evidence>
<evidence type="ECO:0000313" key="2">
    <source>
        <dbReference type="EMBL" id="KAL3388528.1"/>
    </source>
</evidence>
<sequence length="661" mass="76390">MITPNAKPSSSSNEFQVIKVPPTSTVTSGDLSQVTTPLSNASMNRDSNMSNLMNNILNSKKNVVLKAFDSLPGDTMTGLIFQKDKNPMKIYGDDMLAFIELLEKNQASWLNTEPYVIQIFFYKCRHNLKANIDEANKTIRQSMGPWKEDIVFYQIHTGCVVKNDQKEMFLFDYDKVEEILGHDDFQGPKAFHFNKIGHFFTNEKTARFPRIDNIITYELQQHKISKDLYQQKLISIIVGNGLNSADFRDARNDILTLRNQLLDYVDSIAKKPVTRIEIVETFFNFDELAVSKFPRVWSTKSRDHRIKYSTCILQLLHRLHSKGAFVKVTEWKEYCHSKTKEAVDLLSTDFERGKTIPTRQEIDRCYKTIDIFLAFVDGIIDRKASQRADVFYLNALKKKGDSFVQEYKDLTPNLIDEFTREKERYKCAKFAGVSFGGYFELIYRSCPQTTPIADELYWSGSKPHVTGKTDHETVLGSISAPKHALMALIKDHVFGNATMTVEYLVGLRAWIQTNVVYWPAIFLDGKADAKNYAVVETLRDSNRSTATNVPKKHQNLVQNQAKKPQLDEDLERIVDLYRPHEVSVKRPPPPAPASDSDVKLREQEMLLKKLELLMRFHKRGRENWPQEVRDTYDRVNVIDLALLHRFFRHKSPWSNHRAKRP</sequence>
<accession>A0ABD2W6C9</accession>
<dbReference type="AlphaFoldDB" id="A0ABD2W6C9"/>
<comment type="caution">
    <text evidence="2">The sequence shown here is derived from an EMBL/GenBank/DDBJ whole genome shotgun (WGS) entry which is preliminary data.</text>
</comment>